<evidence type="ECO:0000313" key="2">
    <source>
        <dbReference type="Proteomes" id="UP000805193"/>
    </source>
</evidence>
<name>A0AC60PZG5_IXOPE</name>
<dbReference type="Proteomes" id="UP000805193">
    <property type="component" value="Unassembled WGS sequence"/>
</dbReference>
<sequence>DPSRSFCNCRLSVEWSTQKTVRHGAAAGIHADIFPLNRCYWLKMRGRLASWR</sequence>
<proteinExistence type="predicted"/>
<evidence type="ECO:0000313" key="1">
    <source>
        <dbReference type="EMBL" id="KAG0425996.1"/>
    </source>
</evidence>
<protein>
    <submittedName>
        <fullName evidence="1">Uncharacterized protein</fullName>
    </submittedName>
</protein>
<organism evidence="1 2">
    <name type="scientific">Ixodes persulcatus</name>
    <name type="common">Taiga tick</name>
    <dbReference type="NCBI Taxonomy" id="34615"/>
    <lineage>
        <taxon>Eukaryota</taxon>
        <taxon>Metazoa</taxon>
        <taxon>Ecdysozoa</taxon>
        <taxon>Arthropoda</taxon>
        <taxon>Chelicerata</taxon>
        <taxon>Arachnida</taxon>
        <taxon>Acari</taxon>
        <taxon>Parasitiformes</taxon>
        <taxon>Ixodida</taxon>
        <taxon>Ixodoidea</taxon>
        <taxon>Ixodidae</taxon>
        <taxon>Ixodinae</taxon>
        <taxon>Ixodes</taxon>
    </lineage>
</organism>
<feature type="non-terminal residue" evidence="1">
    <location>
        <position position="52"/>
    </location>
</feature>
<dbReference type="EMBL" id="JABSTQ010009778">
    <property type="protein sequence ID" value="KAG0425996.1"/>
    <property type="molecule type" value="Genomic_DNA"/>
</dbReference>
<comment type="caution">
    <text evidence="1">The sequence shown here is derived from an EMBL/GenBank/DDBJ whole genome shotgun (WGS) entry which is preliminary data.</text>
</comment>
<feature type="non-terminal residue" evidence="1">
    <location>
        <position position="1"/>
    </location>
</feature>
<reference evidence="1 2" key="1">
    <citation type="journal article" date="2020" name="Cell">
        <title>Large-Scale Comparative Analyses of Tick Genomes Elucidate Their Genetic Diversity and Vector Capacities.</title>
        <authorList>
            <consortium name="Tick Genome and Microbiome Consortium (TIGMIC)"/>
            <person name="Jia N."/>
            <person name="Wang J."/>
            <person name="Shi W."/>
            <person name="Du L."/>
            <person name="Sun Y."/>
            <person name="Zhan W."/>
            <person name="Jiang J.F."/>
            <person name="Wang Q."/>
            <person name="Zhang B."/>
            <person name="Ji P."/>
            <person name="Bell-Sakyi L."/>
            <person name="Cui X.M."/>
            <person name="Yuan T.T."/>
            <person name="Jiang B.G."/>
            <person name="Yang W.F."/>
            <person name="Lam T.T."/>
            <person name="Chang Q.C."/>
            <person name="Ding S.J."/>
            <person name="Wang X.J."/>
            <person name="Zhu J.G."/>
            <person name="Ruan X.D."/>
            <person name="Zhao L."/>
            <person name="Wei J.T."/>
            <person name="Ye R.Z."/>
            <person name="Que T.C."/>
            <person name="Du C.H."/>
            <person name="Zhou Y.H."/>
            <person name="Cheng J.X."/>
            <person name="Dai P.F."/>
            <person name="Guo W.B."/>
            <person name="Han X.H."/>
            <person name="Huang E.J."/>
            <person name="Li L.F."/>
            <person name="Wei W."/>
            <person name="Gao Y.C."/>
            <person name="Liu J.Z."/>
            <person name="Shao H.Z."/>
            <person name="Wang X."/>
            <person name="Wang C.C."/>
            <person name="Yang T.C."/>
            <person name="Huo Q.B."/>
            <person name="Li W."/>
            <person name="Chen H.Y."/>
            <person name="Chen S.E."/>
            <person name="Zhou L.G."/>
            <person name="Ni X.B."/>
            <person name="Tian J.H."/>
            <person name="Sheng Y."/>
            <person name="Liu T."/>
            <person name="Pan Y.S."/>
            <person name="Xia L.Y."/>
            <person name="Li J."/>
            <person name="Zhao F."/>
            <person name="Cao W.C."/>
        </authorList>
    </citation>
    <scope>NUCLEOTIDE SEQUENCE [LARGE SCALE GENOMIC DNA]</scope>
    <source>
        <strain evidence="1">Iper-2018</strain>
    </source>
</reference>
<keyword evidence="2" id="KW-1185">Reference proteome</keyword>
<accession>A0AC60PZG5</accession>
<gene>
    <name evidence="1" type="ORF">HPB47_026866</name>
</gene>